<proteinExistence type="predicted"/>
<accession>A0A5C6DTI4</accession>
<evidence type="ECO:0000313" key="2">
    <source>
        <dbReference type="Proteomes" id="UP000315471"/>
    </source>
</evidence>
<dbReference type="EMBL" id="SJPY01000005">
    <property type="protein sequence ID" value="TWU40040.1"/>
    <property type="molecule type" value="Genomic_DNA"/>
</dbReference>
<organism evidence="1 2">
    <name type="scientific">Novipirellula aureliae</name>
    <dbReference type="NCBI Taxonomy" id="2527966"/>
    <lineage>
        <taxon>Bacteria</taxon>
        <taxon>Pseudomonadati</taxon>
        <taxon>Planctomycetota</taxon>
        <taxon>Planctomycetia</taxon>
        <taxon>Pirellulales</taxon>
        <taxon>Pirellulaceae</taxon>
        <taxon>Novipirellula</taxon>
    </lineage>
</organism>
<comment type="caution">
    <text evidence="1">The sequence shown here is derived from an EMBL/GenBank/DDBJ whole genome shotgun (WGS) entry which is preliminary data.</text>
</comment>
<dbReference type="Proteomes" id="UP000315471">
    <property type="component" value="Unassembled WGS sequence"/>
</dbReference>
<dbReference type="AlphaFoldDB" id="A0A5C6DTI4"/>
<keyword evidence="2" id="KW-1185">Reference proteome</keyword>
<name>A0A5C6DTI4_9BACT</name>
<sequence>MRLPISRRGCFRSGLPSIVPTPIMSGVSASGDVINSSSQQIWITAGNRKHCLAPRESSDSAGIDDADGLLLDGRSVLFDSLRTDLGGGQIHSQGAIKVCSLGTLTVTDAPTINHELVATVSTAGFVCPGESAGYKSTAWCEQHGGWDFNTAPVARPCQ</sequence>
<gene>
    <name evidence="1" type="ORF">Q31b_33840</name>
</gene>
<protein>
    <submittedName>
        <fullName evidence="1">Uncharacterized protein</fullName>
    </submittedName>
</protein>
<reference evidence="1 2" key="1">
    <citation type="submission" date="2019-02" db="EMBL/GenBank/DDBJ databases">
        <title>Deep-cultivation of Planctomycetes and their phenomic and genomic characterization uncovers novel biology.</title>
        <authorList>
            <person name="Wiegand S."/>
            <person name="Jogler M."/>
            <person name="Boedeker C."/>
            <person name="Pinto D."/>
            <person name="Vollmers J."/>
            <person name="Rivas-Marin E."/>
            <person name="Kohn T."/>
            <person name="Peeters S.H."/>
            <person name="Heuer A."/>
            <person name="Rast P."/>
            <person name="Oberbeckmann S."/>
            <person name="Bunk B."/>
            <person name="Jeske O."/>
            <person name="Meyerdierks A."/>
            <person name="Storesund J.E."/>
            <person name="Kallscheuer N."/>
            <person name="Luecker S."/>
            <person name="Lage O.M."/>
            <person name="Pohl T."/>
            <person name="Merkel B.J."/>
            <person name="Hornburger P."/>
            <person name="Mueller R.-W."/>
            <person name="Bruemmer F."/>
            <person name="Labrenz M."/>
            <person name="Spormann A.M."/>
            <person name="Op Den Camp H."/>
            <person name="Overmann J."/>
            <person name="Amann R."/>
            <person name="Jetten M.S.M."/>
            <person name="Mascher T."/>
            <person name="Medema M.H."/>
            <person name="Devos D.P."/>
            <person name="Kaster A.-K."/>
            <person name="Ovreas L."/>
            <person name="Rohde M."/>
            <person name="Galperin M.Y."/>
            <person name="Jogler C."/>
        </authorList>
    </citation>
    <scope>NUCLEOTIDE SEQUENCE [LARGE SCALE GENOMIC DNA]</scope>
    <source>
        <strain evidence="1 2">Q31b</strain>
    </source>
</reference>
<evidence type="ECO:0000313" key="1">
    <source>
        <dbReference type="EMBL" id="TWU40040.1"/>
    </source>
</evidence>